<keyword evidence="2" id="KW-1185">Reference proteome</keyword>
<gene>
    <name evidence="1" type="ORF">QVD17_31888</name>
</gene>
<accession>A0AAD8NHG9</accession>
<evidence type="ECO:0000313" key="2">
    <source>
        <dbReference type="Proteomes" id="UP001229421"/>
    </source>
</evidence>
<proteinExistence type="predicted"/>
<organism evidence="1 2">
    <name type="scientific">Tagetes erecta</name>
    <name type="common">African marigold</name>
    <dbReference type="NCBI Taxonomy" id="13708"/>
    <lineage>
        <taxon>Eukaryota</taxon>
        <taxon>Viridiplantae</taxon>
        <taxon>Streptophyta</taxon>
        <taxon>Embryophyta</taxon>
        <taxon>Tracheophyta</taxon>
        <taxon>Spermatophyta</taxon>
        <taxon>Magnoliopsida</taxon>
        <taxon>eudicotyledons</taxon>
        <taxon>Gunneridae</taxon>
        <taxon>Pentapetalae</taxon>
        <taxon>asterids</taxon>
        <taxon>campanulids</taxon>
        <taxon>Asterales</taxon>
        <taxon>Asteraceae</taxon>
        <taxon>Asteroideae</taxon>
        <taxon>Heliantheae alliance</taxon>
        <taxon>Tageteae</taxon>
        <taxon>Tagetes</taxon>
    </lineage>
</organism>
<dbReference type="AlphaFoldDB" id="A0AAD8NHG9"/>
<reference evidence="1" key="1">
    <citation type="journal article" date="2023" name="bioRxiv">
        <title>Improved chromosome-level genome assembly for marigold (Tagetes erecta).</title>
        <authorList>
            <person name="Jiang F."/>
            <person name="Yuan L."/>
            <person name="Wang S."/>
            <person name="Wang H."/>
            <person name="Xu D."/>
            <person name="Wang A."/>
            <person name="Fan W."/>
        </authorList>
    </citation>
    <scope>NUCLEOTIDE SEQUENCE</scope>
    <source>
        <strain evidence="1">WSJ</strain>
        <tissue evidence="1">Leaf</tissue>
    </source>
</reference>
<evidence type="ECO:0000313" key="1">
    <source>
        <dbReference type="EMBL" id="KAK1416100.1"/>
    </source>
</evidence>
<name>A0AAD8NHG9_TARER</name>
<dbReference type="EMBL" id="JAUHHV010000008">
    <property type="protein sequence ID" value="KAK1416100.1"/>
    <property type="molecule type" value="Genomic_DNA"/>
</dbReference>
<comment type="caution">
    <text evidence="1">The sequence shown here is derived from an EMBL/GenBank/DDBJ whole genome shotgun (WGS) entry which is preliminary data.</text>
</comment>
<protein>
    <submittedName>
        <fullName evidence="1">Uncharacterized protein</fullName>
    </submittedName>
</protein>
<dbReference type="Proteomes" id="UP001229421">
    <property type="component" value="Unassembled WGS sequence"/>
</dbReference>
<sequence length="131" mass="15545">MDRNSTSGYSLSLYFLVRAFKTNQAQEREELADLSLKLVAVVPNDSADSWNWGDKGNKMDVCSQVSLKYKNGTKRKKRKIREKWKENVSFQIGRRWKKEKGREEEKEREEKKKKRFSFLSFLSLTELRNTT</sequence>